<dbReference type="EMBL" id="CCMZ01000007">
    <property type="protein sequence ID" value="CDX14395.1"/>
    <property type="molecule type" value="Genomic_DNA"/>
</dbReference>
<gene>
    <name evidence="2" type="ORF">MPL3356_150342</name>
</gene>
<name>A0A090DFC3_MESPL</name>
<evidence type="ECO:0000256" key="1">
    <source>
        <dbReference type="SAM" id="MobiDB-lite"/>
    </source>
</evidence>
<sequence>MRRQRAPRPCLRPSAGSMAGLSDSRSGQMPGREKLLRINDEPLYEATGETGFKRKGVTRRGDCRRNSPSQQSCFRPRRRSRRRACEA</sequence>
<reference evidence="3" key="1">
    <citation type="submission" date="2014-08" db="EMBL/GenBank/DDBJ databases">
        <authorList>
            <person name="Moulin L."/>
        </authorList>
    </citation>
    <scope>NUCLEOTIDE SEQUENCE [LARGE SCALE GENOMIC DNA]</scope>
</reference>
<evidence type="ECO:0000313" key="3">
    <source>
        <dbReference type="Proteomes" id="UP000045285"/>
    </source>
</evidence>
<feature type="compositionally biased region" description="Basic and acidic residues" evidence="1">
    <location>
        <begin position="31"/>
        <end position="40"/>
    </location>
</feature>
<proteinExistence type="predicted"/>
<protein>
    <submittedName>
        <fullName evidence="2">Uncharacterized protein</fullName>
    </submittedName>
</protein>
<feature type="region of interest" description="Disordered" evidence="1">
    <location>
        <begin position="1"/>
        <end position="87"/>
    </location>
</feature>
<feature type="compositionally biased region" description="Basic residues" evidence="1">
    <location>
        <begin position="75"/>
        <end position="87"/>
    </location>
</feature>
<dbReference type="Proteomes" id="UP000045285">
    <property type="component" value="Unassembled WGS sequence"/>
</dbReference>
<dbReference type="AlphaFoldDB" id="A0A090DFC3"/>
<keyword evidence="3" id="KW-1185">Reference proteome</keyword>
<evidence type="ECO:0000313" key="2">
    <source>
        <dbReference type="EMBL" id="CDX14395.1"/>
    </source>
</evidence>
<organism evidence="2 3">
    <name type="scientific">Mesorhizobium plurifarium</name>
    <dbReference type="NCBI Taxonomy" id="69974"/>
    <lineage>
        <taxon>Bacteria</taxon>
        <taxon>Pseudomonadati</taxon>
        <taxon>Pseudomonadota</taxon>
        <taxon>Alphaproteobacteria</taxon>
        <taxon>Hyphomicrobiales</taxon>
        <taxon>Phyllobacteriaceae</taxon>
        <taxon>Mesorhizobium</taxon>
    </lineage>
</organism>
<accession>A0A090DFC3</accession>